<evidence type="ECO:0000259" key="5">
    <source>
        <dbReference type="Pfam" id="PF02782"/>
    </source>
</evidence>
<keyword evidence="3 6" id="KW-0418">Kinase</keyword>
<proteinExistence type="inferred from homology"/>
<evidence type="ECO:0000259" key="4">
    <source>
        <dbReference type="Pfam" id="PF00370"/>
    </source>
</evidence>
<dbReference type="InterPro" id="IPR018484">
    <property type="entry name" value="FGGY_N"/>
</dbReference>
<evidence type="ECO:0000313" key="7">
    <source>
        <dbReference type="Proteomes" id="UP000597444"/>
    </source>
</evidence>
<evidence type="ECO:0000313" key="6">
    <source>
        <dbReference type="EMBL" id="GHO90630.1"/>
    </source>
</evidence>
<dbReference type="Proteomes" id="UP000597444">
    <property type="component" value="Unassembled WGS sequence"/>
</dbReference>
<dbReference type="RefSeq" id="WP_220201580.1">
    <property type="nucleotide sequence ID" value="NZ_BNJK01000001.1"/>
</dbReference>
<evidence type="ECO:0000256" key="1">
    <source>
        <dbReference type="ARBA" id="ARBA00009156"/>
    </source>
</evidence>
<dbReference type="Gene3D" id="3.30.420.40">
    <property type="match status" value="2"/>
</dbReference>
<dbReference type="EMBL" id="BNJK01000001">
    <property type="protein sequence ID" value="GHO90630.1"/>
    <property type="molecule type" value="Genomic_DNA"/>
</dbReference>
<gene>
    <name evidence="6" type="ORF">KSF_006780</name>
</gene>
<feature type="domain" description="Carbohydrate kinase FGGY C-terminal" evidence="5">
    <location>
        <begin position="309"/>
        <end position="428"/>
    </location>
</feature>
<dbReference type="PANTHER" id="PTHR43095:SF5">
    <property type="entry name" value="XYLULOSE KINASE"/>
    <property type="match status" value="1"/>
</dbReference>
<dbReference type="AlphaFoldDB" id="A0A8J3IH46"/>
<evidence type="ECO:0000256" key="2">
    <source>
        <dbReference type="ARBA" id="ARBA00022679"/>
    </source>
</evidence>
<protein>
    <submittedName>
        <fullName evidence="6">Carbohydrate kinase</fullName>
    </submittedName>
</protein>
<dbReference type="Pfam" id="PF00370">
    <property type="entry name" value="FGGY_N"/>
    <property type="match status" value="1"/>
</dbReference>
<keyword evidence="7" id="KW-1185">Reference proteome</keyword>
<dbReference type="PANTHER" id="PTHR43095">
    <property type="entry name" value="SUGAR KINASE"/>
    <property type="match status" value="1"/>
</dbReference>
<accession>A0A8J3IH46</accession>
<dbReference type="InterPro" id="IPR000577">
    <property type="entry name" value="Carb_kinase_FGGY"/>
</dbReference>
<organism evidence="6 7">
    <name type="scientific">Reticulibacter mediterranei</name>
    <dbReference type="NCBI Taxonomy" id="2778369"/>
    <lineage>
        <taxon>Bacteria</taxon>
        <taxon>Bacillati</taxon>
        <taxon>Chloroflexota</taxon>
        <taxon>Ktedonobacteria</taxon>
        <taxon>Ktedonobacterales</taxon>
        <taxon>Reticulibacteraceae</taxon>
        <taxon>Reticulibacter</taxon>
    </lineage>
</organism>
<evidence type="ECO:0000256" key="3">
    <source>
        <dbReference type="ARBA" id="ARBA00022777"/>
    </source>
</evidence>
<comment type="similarity">
    <text evidence="1">Belongs to the FGGY kinase family.</text>
</comment>
<dbReference type="SUPFAM" id="SSF53067">
    <property type="entry name" value="Actin-like ATPase domain"/>
    <property type="match status" value="2"/>
</dbReference>
<dbReference type="InterPro" id="IPR018485">
    <property type="entry name" value="FGGY_C"/>
</dbReference>
<dbReference type="CDD" id="cd07783">
    <property type="entry name" value="ASKHA_NBD_FGGY_SePSK_AtXK1-like"/>
    <property type="match status" value="1"/>
</dbReference>
<dbReference type="GO" id="GO:0016301">
    <property type="term" value="F:kinase activity"/>
    <property type="evidence" value="ECO:0007669"/>
    <property type="project" value="UniProtKB-KW"/>
</dbReference>
<name>A0A8J3IH46_9CHLR</name>
<reference evidence="6" key="1">
    <citation type="submission" date="2020-10" db="EMBL/GenBank/DDBJ databases">
        <title>Taxonomic study of unclassified bacteria belonging to the class Ktedonobacteria.</title>
        <authorList>
            <person name="Yabe S."/>
            <person name="Wang C.M."/>
            <person name="Zheng Y."/>
            <person name="Sakai Y."/>
            <person name="Cavaletti L."/>
            <person name="Monciardini P."/>
            <person name="Donadio S."/>
        </authorList>
    </citation>
    <scope>NUCLEOTIDE SEQUENCE</scope>
    <source>
        <strain evidence="6">ID150040</strain>
    </source>
</reference>
<keyword evidence="2" id="KW-0808">Transferase</keyword>
<dbReference type="InterPro" id="IPR050406">
    <property type="entry name" value="FGGY_Carb_Kinase"/>
</dbReference>
<sequence length="489" mass="52940">MDYYTLGIDLGTQSVRVLAVSVTGEVLGSGMQRLTSQKSGVRHEQNPEEWWQSVSHACRQAIKDLSPDALQAIAVDGTSGTILLVDQTGQPLTPGLMYDDGRAIEEAQRINEVGAEVWQQLGYSRMQASWALPKLLWLLHQQGSFTPGTRLAHQTDFINRRLVGHEVPSETSSALKTGYDLFHLNWPHHIFDLLAIPASILPSAVIPGQQIGTLSAQAAIQTGLPAGIPVIAGMTDGCAAQIGSGVTQIGDWNAVLGTTLVLKGVTRDLIHDPLGVVYSHRSPGNTWLPGGASSSGAGILTARFPGYNLDALNERAKQRGIVDIIAYPLSGRGERFPFVAPHAEYFIQGKPSDDIDLYVALLQGVAFVERLCFDYIALLGAPVDGEVHFTGGGTRSSYWNQLRTNVLARPVSLPASPEPALGMAILAASHGRQLASTAESMVRIRERIVPERGQKQRLAQLYIRFVDALEQRGWLAAHVAEYARKRTGL</sequence>
<comment type="caution">
    <text evidence="6">The sequence shown here is derived from an EMBL/GenBank/DDBJ whole genome shotgun (WGS) entry which is preliminary data.</text>
</comment>
<dbReference type="GO" id="GO:0005975">
    <property type="term" value="P:carbohydrate metabolic process"/>
    <property type="evidence" value="ECO:0007669"/>
    <property type="project" value="InterPro"/>
</dbReference>
<dbReference type="InterPro" id="IPR043129">
    <property type="entry name" value="ATPase_NBD"/>
</dbReference>
<dbReference type="Pfam" id="PF02782">
    <property type="entry name" value="FGGY_C"/>
    <property type="match status" value="1"/>
</dbReference>
<feature type="domain" description="Carbohydrate kinase FGGY N-terminal" evidence="4">
    <location>
        <begin position="4"/>
        <end position="243"/>
    </location>
</feature>
<dbReference type="PIRSF" id="PIRSF000538">
    <property type="entry name" value="GlpK"/>
    <property type="match status" value="1"/>
</dbReference>